<evidence type="ECO:0000256" key="1">
    <source>
        <dbReference type="ARBA" id="ARBA00004429"/>
    </source>
</evidence>
<gene>
    <name evidence="15" type="ORF">ACFFHW_12830</name>
</gene>
<dbReference type="InterPro" id="IPR000515">
    <property type="entry name" value="MetI-like"/>
</dbReference>
<evidence type="ECO:0000256" key="3">
    <source>
        <dbReference type="ARBA" id="ARBA00022475"/>
    </source>
</evidence>
<feature type="transmembrane region" description="Helical" evidence="12">
    <location>
        <begin position="47"/>
        <end position="69"/>
    </location>
</feature>
<dbReference type="InterPro" id="IPR035906">
    <property type="entry name" value="MetI-like_sf"/>
</dbReference>
<sequence>MTSSHNATCEDRRPDHVGGEGPNPPQAPVKGESLGREAWRRLRHNHAAMASLIVLALMTLICVVGPWLLPWGLAEVDWNAFGVAPTLEGFHLLGTDANGRDLLTRTLYGGRISLSVALVATLVSLVIGVLYGAIAGYMGGRVDNLMMRFVDIMYSLPFMFLVILLMVVLGRNILLIYAAIGAVEWLDMARIVRGQTLSLKRREFIEASHALGVKDRTIVVRHLIPNSIGPVIIYVTLTVPKVILLESFLSFLGLGVQEPLTSWGVLISEGTSNMQGAPWMLIVPASFLAVTLFCLNFLGDGLRDALDPRTR</sequence>
<evidence type="ECO:0000256" key="4">
    <source>
        <dbReference type="ARBA" id="ARBA00022519"/>
    </source>
</evidence>
<reference evidence="15 16" key="1">
    <citation type="submission" date="2024-09" db="EMBL/GenBank/DDBJ databases">
        <authorList>
            <person name="Sun Q."/>
            <person name="Mori K."/>
        </authorList>
    </citation>
    <scope>NUCLEOTIDE SEQUENCE [LARGE SCALE GENOMIC DNA]</scope>
    <source>
        <strain evidence="15 16">CCM 7415</strain>
    </source>
</reference>
<evidence type="ECO:0000256" key="13">
    <source>
        <dbReference type="SAM" id="MobiDB-lite"/>
    </source>
</evidence>
<dbReference type="PANTHER" id="PTHR43386">
    <property type="entry name" value="OLIGOPEPTIDE TRANSPORT SYSTEM PERMEASE PROTEIN APPC"/>
    <property type="match status" value="1"/>
</dbReference>
<dbReference type="PROSITE" id="PS50928">
    <property type="entry name" value="ABC_TM1"/>
    <property type="match status" value="1"/>
</dbReference>
<evidence type="ECO:0000256" key="12">
    <source>
        <dbReference type="RuleBase" id="RU363032"/>
    </source>
</evidence>
<keyword evidence="6" id="KW-0571">Peptide transport</keyword>
<keyword evidence="2 12" id="KW-0813">Transport</keyword>
<keyword evidence="3" id="KW-1003">Cell membrane</keyword>
<keyword evidence="5 12" id="KW-0812">Transmembrane</keyword>
<dbReference type="SUPFAM" id="SSF161098">
    <property type="entry name" value="MetI-like"/>
    <property type="match status" value="1"/>
</dbReference>
<evidence type="ECO:0000256" key="11">
    <source>
        <dbReference type="ARBA" id="ARBA00072251"/>
    </source>
</evidence>
<keyword evidence="16" id="KW-1185">Reference proteome</keyword>
<feature type="transmembrane region" description="Helical" evidence="12">
    <location>
        <begin position="112"/>
        <end position="137"/>
    </location>
</feature>
<evidence type="ECO:0000313" key="15">
    <source>
        <dbReference type="EMBL" id="MFC0268857.1"/>
    </source>
</evidence>
<dbReference type="RefSeq" id="WP_019950708.1">
    <property type="nucleotide sequence ID" value="NZ_JBHLVX010000050.1"/>
</dbReference>
<feature type="compositionally biased region" description="Basic and acidic residues" evidence="13">
    <location>
        <begin position="8"/>
        <end position="18"/>
    </location>
</feature>
<dbReference type="Pfam" id="PF12911">
    <property type="entry name" value="OppC_N"/>
    <property type="match status" value="1"/>
</dbReference>
<dbReference type="CDD" id="cd06261">
    <property type="entry name" value="TM_PBP2"/>
    <property type="match status" value="1"/>
</dbReference>
<comment type="caution">
    <text evidence="15">The sequence shown here is derived from an EMBL/GenBank/DDBJ whole genome shotgun (WGS) entry which is preliminary data.</text>
</comment>
<protein>
    <recommendedName>
        <fullName evidence="11">Oligopeptide transport system permease protein OppC</fullName>
    </recommendedName>
</protein>
<dbReference type="Gene3D" id="1.10.3720.10">
    <property type="entry name" value="MetI-like"/>
    <property type="match status" value="1"/>
</dbReference>
<evidence type="ECO:0000256" key="5">
    <source>
        <dbReference type="ARBA" id="ARBA00022692"/>
    </source>
</evidence>
<evidence type="ECO:0000256" key="6">
    <source>
        <dbReference type="ARBA" id="ARBA00022856"/>
    </source>
</evidence>
<feature type="transmembrane region" description="Helical" evidence="12">
    <location>
        <begin position="276"/>
        <end position="299"/>
    </location>
</feature>
<evidence type="ECO:0000256" key="8">
    <source>
        <dbReference type="ARBA" id="ARBA00022989"/>
    </source>
</evidence>
<dbReference type="PANTHER" id="PTHR43386:SF2">
    <property type="entry name" value="OLIGOPEPTIDE TRANSPORT SYSTEM PERMEASE PROTEIN OPPC"/>
    <property type="match status" value="1"/>
</dbReference>
<evidence type="ECO:0000256" key="2">
    <source>
        <dbReference type="ARBA" id="ARBA00022448"/>
    </source>
</evidence>
<evidence type="ECO:0000313" key="16">
    <source>
        <dbReference type="Proteomes" id="UP001589814"/>
    </source>
</evidence>
<comment type="similarity">
    <text evidence="10">Belongs to the binding-protein-dependent transport system permease family. OppBC subfamily.</text>
</comment>
<organism evidence="15 16">
    <name type="scientific">Kushneria aurantia</name>
    <dbReference type="NCBI Taxonomy" id="504092"/>
    <lineage>
        <taxon>Bacteria</taxon>
        <taxon>Pseudomonadati</taxon>
        <taxon>Pseudomonadota</taxon>
        <taxon>Gammaproteobacteria</taxon>
        <taxon>Oceanospirillales</taxon>
        <taxon>Halomonadaceae</taxon>
        <taxon>Kushneria</taxon>
    </lineage>
</organism>
<comment type="subcellular location">
    <subcellularLocation>
        <location evidence="1">Cell inner membrane</location>
        <topology evidence="1">Multi-pass membrane protein</topology>
    </subcellularLocation>
    <subcellularLocation>
        <location evidence="12">Cell membrane</location>
        <topology evidence="12">Multi-pass membrane protein</topology>
    </subcellularLocation>
</comment>
<name>A0ABV6G7B4_9GAMM</name>
<keyword evidence="8 12" id="KW-1133">Transmembrane helix</keyword>
<evidence type="ECO:0000256" key="9">
    <source>
        <dbReference type="ARBA" id="ARBA00023136"/>
    </source>
</evidence>
<evidence type="ECO:0000256" key="7">
    <source>
        <dbReference type="ARBA" id="ARBA00022927"/>
    </source>
</evidence>
<keyword evidence="4" id="KW-0997">Cell inner membrane</keyword>
<evidence type="ECO:0000256" key="10">
    <source>
        <dbReference type="ARBA" id="ARBA00024202"/>
    </source>
</evidence>
<feature type="transmembrane region" description="Helical" evidence="12">
    <location>
        <begin position="231"/>
        <end position="256"/>
    </location>
</feature>
<dbReference type="InterPro" id="IPR050366">
    <property type="entry name" value="BP-dependent_transpt_permease"/>
</dbReference>
<dbReference type="EMBL" id="JBHLVX010000050">
    <property type="protein sequence ID" value="MFC0268857.1"/>
    <property type="molecule type" value="Genomic_DNA"/>
</dbReference>
<evidence type="ECO:0000259" key="14">
    <source>
        <dbReference type="PROSITE" id="PS50928"/>
    </source>
</evidence>
<keyword evidence="9 12" id="KW-0472">Membrane</keyword>
<proteinExistence type="inferred from homology"/>
<feature type="region of interest" description="Disordered" evidence="13">
    <location>
        <begin position="1"/>
        <end position="31"/>
    </location>
</feature>
<dbReference type="InterPro" id="IPR025966">
    <property type="entry name" value="OppC_N"/>
</dbReference>
<keyword evidence="7" id="KW-0653">Protein transport</keyword>
<dbReference type="Proteomes" id="UP001589814">
    <property type="component" value="Unassembled WGS sequence"/>
</dbReference>
<accession>A0ABV6G7B4</accession>
<feature type="domain" description="ABC transmembrane type-1" evidence="14">
    <location>
        <begin position="110"/>
        <end position="299"/>
    </location>
</feature>
<dbReference type="Pfam" id="PF00528">
    <property type="entry name" value="BPD_transp_1"/>
    <property type="match status" value="1"/>
</dbReference>